<gene>
    <name evidence="4" type="ORF">S06H3_28215</name>
</gene>
<protein>
    <recommendedName>
        <fullName evidence="3">HD/PDEase domain-containing protein</fullName>
    </recommendedName>
</protein>
<dbReference type="Pfam" id="PF12627">
    <property type="entry name" value="PolyA_pol_RNAbd"/>
    <property type="match status" value="1"/>
</dbReference>
<dbReference type="InterPro" id="IPR003607">
    <property type="entry name" value="HD/PDEase_dom"/>
</dbReference>
<dbReference type="EMBL" id="BARV01016442">
    <property type="protein sequence ID" value="GAI27107.1"/>
    <property type="molecule type" value="Genomic_DNA"/>
</dbReference>
<keyword evidence="2" id="KW-0547">Nucleotide-binding</keyword>
<evidence type="ECO:0000313" key="4">
    <source>
        <dbReference type="EMBL" id="GAI27107.1"/>
    </source>
</evidence>
<comment type="similarity">
    <text evidence="1">Belongs to the tRNA nucleotidyltransferase/poly(A) polymerase family.</text>
</comment>
<reference evidence="4" key="1">
    <citation type="journal article" date="2014" name="Front. Microbiol.">
        <title>High frequency of phylogenetically diverse reductive dehalogenase-homologous genes in deep subseafloor sedimentary metagenomes.</title>
        <authorList>
            <person name="Kawai M."/>
            <person name="Futagami T."/>
            <person name="Toyoda A."/>
            <person name="Takaki Y."/>
            <person name="Nishi S."/>
            <person name="Hori S."/>
            <person name="Arai W."/>
            <person name="Tsubouchi T."/>
            <person name="Morono Y."/>
            <person name="Uchiyama I."/>
            <person name="Ito T."/>
            <person name="Fujiyama A."/>
            <person name="Inagaki F."/>
            <person name="Takami H."/>
        </authorList>
    </citation>
    <scope>NUCLEOTIDE SEQUENCE</scope>
    <source>
        <strain evidence="4">Expedition CK06-06</strain>
    </source>
</reference>
<comment type="caution">
    <text evidence="4">The sequence shown here is derived from an EMBL/GenBank/DDBJ whole genome shotgun (WGS) entry which is preliminary data.</text>
</comment>
<dbReference type="PANTHER" id="PTHR47545:SF2">
    <property type="entry name" value="CC-ADDING TRNA NUCLEOTIDYLTRANSFERASE"/>
    <property type="match status" value="1"/>
</dbReference>
<dbReference type="Gene3D" id="1.10.3090.10">
    <property type="entry name" value="cca-adding enzyme, domain 2"/>
    <property type="match status" value="1"/>
</dbReference>
<dbReference type="InterPro" id="IPR006674">
    <property type="entry name" value="HD_domain"/>
</dbReference>
<dbReference type="SUPFAM" id="SSF81891">
    <property type="entry name" value="Poly A polymerase C-terminal region-like"/>
    <property type="match status" value="1"/>
</dbReference>
<evidence type="ECO:0000256" key="2">
    <source>
        <dbReference type="ARBA" id="ARBA00022741"/>
    </source>
</evidence>
<dbReference type="Pfam" id="PF01966">
    <property type="entry name" value="HD"/>
    <property type="match status" value="1"/>
</dbReference>
<accession>X1M676</accession>
<dbReference type="PANTHER" id="PTHR47545">
    <property type="entry name" value="MULTIFUNCTIONAL CCA PROTEIN"/>
    <property type="match status" value="1"/>
</dbReference>
<evidence type="ECO:0000259" key="3">
    <source>
        <dbReference type="SMART" id="SM00471"/>
    </source>
</evidence>
<feature type="domain" description="HD/PDEase" evidence="3">
    <location>
        <begin position="98"/>
        <end position="269"/>
    </location>
</feature>
<feature type="non-terminal residue" evidence="4">
    <location>
        <position position="270"/>
    </location>
</feature>
<name>X1M676_9ZZZZ</name>
<dbReference type="SMART" id="SM00471">
    <property type="entry name" value="HDc"/>
    <property type="match status" value="1"/>
</dbReference>
<dbReference type="NCBIfam" id="TIGR00277">
    <property type="entry name" value="HDIG"/>
    <property type="match status" value="1"/>
</dbReference>
<proteinExistence type="inferred from homology"/>
<dbReference type="GO" id="GO:0000166">
    <property type="term" value="F:nucleotide binding"/>
    <property type="evidence" value="ECO:0007669"/>
    <property type="project" value="UniProtKB-KW"/>
</dbReference>
<dbReference type="InterPro" id="IPR032828">
    <property type="entry name" value="PolyA_RNA-bd"/>
</dbReference>
<evidence type="ECO:0000256" key="1">
    <source>
        <dbReference type="ARBA" id="ARBA00007265"/>
    </source>
</evidence>
<dbReference type="InterPro" id="IPR050124">
    <property type="entry name" value="tRNA_CCA-adding_enzyme"/>
</dbReference>
<dbReference type="AlphaFoldDB" id="X1M676"/>
<dbReference type="InterPro" id="IPR006675">
    <property type="entry name" value="HDIG_dom"/>
</dbReference>
<sequence length="270" mass="30598">MRAVTEGIFESDAARLLRAIRLAAELNFTVEPKTEGLIRHYSQLITRVPGERVREELLRLLSLSQAAQHLRYLDNLGLLMALFPELAASKGVEQPTVHFWDVFEHSLQTVATVEFLMRENAWEYGYEDMLALAPWSDSIDQHLLQEVSEGSNHKILLKLGGLFHDIAKPKTKSVDDTGRAHFLGHTKQGAVMTASILERLRFSNKEINLVESLVYHHLHPVQMANDGLPTKRAIYRYFRDTGDAGIDILLLALSDYLASRGPLANMKEWK</sequence>
<dbReference type="CDD" id="cd00077">
    <property type="entry name" value="HDc"/>
    <property type="match status" value="1"/>
</dbReference>
<organism evidence="4">
    <name type="scientific">marine sediment metagenome</name>
    <dbReference type="NCBI Taxonomy" id="412755"/>
    <lineage>
        <taxon>unclassified sequences</taxon>
        <taxon>metagenomes</taxon>
        <taxon>ecological metagenomes</taxon>
    </lineage>
</organism>